<organism evidence="6 7">
    <name type="scientific">Gigaspora rosea</name>
    <dbReference type="NCBI Taxonomy" id="44941"/>
    <lineage>
        <taxon>Eukaryota</taxon>
        <taxon>Fungi</taxon>
        <taxon>Fungi incertae sedis</taxon>
        <taxon>Mucoromycota</taxon>
        <taxon>Glomeromycotina</taxon>
        <taxon>Glomeromycetes</taxon>
        <taxon>Diversisporales</taxon>
        <taxon>Gigasporaceae</taxon>
        <taxon>Gigaspora</taxon>
    </lineage>
</organism>
<evidence type="ECO:0000313" key="6">
    <source>
        <dbReference type="EMBL" id="RIB28082.1"/>
    </source>
</evidence>
<keyword evidence="7" id="KW-1185">Reference proteome</keyword>
<dbReference type="GO" id="GO:0005886">
    <property type="term" value="C:plasma membrane"/>
    <property type="evidence" value="ECO:0007669"/>
    <property type="project" value="TreeGrafter"/>
</dbReference>
<dbReference type="SMART" id="SM00267">
    <property type="entry name" value="GGDEF"/>
    <property type="match status" value="1"/>
</dbReference>
<reference evidence="6 7" key="1">
    <citation type="submission" date="2018-06" db="EMBL/GenBank/DDBJ databases">
        <title>Comparative genomics reveals the genomic features of Rhizophagus irregularis, R. cerebriforme, R. diaphanum and Gigaspora rosea, and their symbiotic lifestyle signature.</title>
        <authorList>
            <person name="Morin E."/>
            <person name="San Clemente H."/>
            <person name="Chen E.C.H."/>
            <person name="De La Providencia I."/>
            <person name="Hainaut M."/>
            <person name="Kuo A."/>
            <person name="Kohler A."/>
            <person name="Murat C."/>
            <person name="Tang N."/>
            <person name="Roy S."/>
            <person name="Loubradou J."/>
            <person name="Henrissat B."/>
            <person name="Grigoriev I.V."/>
            <person name="Corradi N."/>
            <person name="Roux C."/>
            <person name="Martin F.M."/>
        </authorList>
    </citation>
    <scope>NUCLEOTIDE SEQUENCE [LARGE SCALE GENOMIC DNA]</scope>
    <source>
        <strain evidence="6 7">DAOM 194757</strain>
    </source>
</reference>
<dbReference type="InterPro" id="IPR029787">
    <property type="entry name" value="Nucleotide_cyclase"/>
</dbReference>
<dbReference type="Gene3D" id="2.60.200.20">
    <property type="match status" value="1"/>
</dbReference>
<comment type="subcellular location">
    <subcellularLocation>
        <location evidence="1">Membrane</location>
        <topology evidence="1">Single-pass membrane protein</topology>
    </subcellularLocation>
</comment>
<name>A0A397W204_9GLOM</name>
<evidence type="ECO:0008006" key="8">
    <source>
        <dbReference type="Google" id="ProtNLM"/>
    </source>
</evidence>
<dbReference type="PANTHER" id="PTHR45138">
    <property type="entry name" value="REGULATORY COMPONENTS OF SENSORY TRANSDUCTION SYSTEM"/>
    <property type="match status" value="1"/>
</dbReference>
<dbReference type="AlphaFoldDB" id="A0A397W204"/>
<comment type="similarity">
    <text evidence="2">Belongs to the protein kinase superfamily. CAMK Ser/Thr protein kinase family. CHEK2 subfamily.</text>
</comment>
<dbReference type="SUPFAM" id="SSF49879">
    <property type="entry name" value="SMAD/FHA domain"/>
    <property type="match status" value="1"/>
</dbReference>
<dbReference type="Proteomes" id="UP000266673">
    <property type="component" value="Unassembled WGS sequence"/>
</dbReference>
<dbReference type="SUPFAM" id="SSF55073">
    <property type="entry name" value="Nucleotide cyclase"/>
    <property type="match status" value="1"/>
</dbReference>
<feature type="domain" description="GGDEF" evidence="5">
    <location>
        <begin position="399"/>
        <end position="534"/>
    </location>
</feature>
<dbReference type="SMART" id="SM00240">
    <property type="entry name" value="FHA"/>
    <property type="match status" value="1"/>
</dbReference>
<feature type="domain" description="Protein kinase" evidence="4">
    <location>
        <begin position="1"/>
        <end position="236"/>
    </location>
</feature>
<dbReference type="GO" id="GO:0043709">
    <property type="term" value="P:cell adhesion involved in single-species biofilm formation"/>
    <property type="evidence" value="ECO:0007669"/>
    <property type="project" value="TreeGrafter"/>
</dbReference>
<evidence type="ECO:0000256" key="1">
    <source>
        <dbReference type="ARBA" id="ARBA00004167"/>
    </source>
</evidence>
<evidence type="ECO:0000256" key="2">
    <source>
        <dbReference type="ARBA" id="ARBA00005575"/>
    </source>
</evidence>
<dbReference type="Pfam" id="PF00498">
    <property type="entry name" value="FHA"/>
    <property type="match status" value="1"/>
</dbReference>
<sequence>MNQIMDEIKKGYLNEFDYNEFQILKKISDGSSEIENLEKIFENDNVIRFYGITKGIFTEHLKEIKDDFWPYKQRIATEIATGMKFIHAANIVHCDLNSKNIMHQDGKFMIIDFSSSMSLENQSKPTLKIAEENVAYVDPKFFNPTLKDIKYDKSSDIYSLGVIFWEISSGRPPFSDQPELKDTKNLKTLLTLKNRENPINLTPVDYKELYCDSWNPDPKKRPSIEDVIRRLNEIEFENVYQKTDYIPEISLGEAFGKTQSMSKDEACLLVTKGSSTQDLHIFLPPGKISLGRGNSNHVIIRDQEIAKEHASIIVSEQGVVEINELGTESGISINGEKLGFRTSRLLIRDDVISMGRSEFQYLPTGEYKSRIDIPLSIYNKDYFLKKLKDEFKNSKENERDLSLLFFDLDNFGKINKQYNHEVGDDVLKELTNFIKNKLVRSKDIFARYGGDEFTILLKDTNKMDAFKIAEKIRSSVEAHFHSFNYNKKKLSVTLSIGVSEMNSSVKTYDDLRLQADNASKKAKESWPQSNNHMG</sequence>
<gene>
    <name evidence="6" type="ORF">C2G38_2137494</name>
</gene>
<dbReference type="PANTHER" id="PTHR45138:SF9">
    <property type="entry name" value="DIGUANYLATE CYCLASE DGCM-RELATED"/>
    <property type="match status" value="1"/>
</dbReference>
<dbReference type="GO" id="GO:0052621">
    <property type="term" value="F:diguanylate cyclase activity"/>
    <property type="evidence" value="ECO:0007669"/>
    <property type="project" value="TreeGrafter"/>
</dbReference>
<dbReference type="SUPFAM" id="SSF56112">
    <property type="entry name" value="Protein kinase-like (PK-like)"/>
    <property type="match status" value="1"/>
</dbReference>
<dbReference type="InterPro" id="IPR050469">
    <property type="entry name" value="Diguanylate_Cyclase"/>
</dbReference>
<dbReference type="InterPro" id="IPR000160">
    <property type="entry name" value="GGDEF_dom"/>
</dbReference>
<comment type="caution">
    <text evidence="6">The sequence shown here is derived from an EMBL/GenBank/DDBJ whole genome shotgun (WGS) entry which is preliminary data.</text>
</comment>
<dbReference type="STRING" id="44941.A0A397W204"/>
<dbReference type="CDD" id="cd00060">
    <property type="entry name" value="FHA"/>
    <property type="match status" value="1"/>
</dbReference>
<dbReference type="OrthoDB" id="2325869at2759"/>
<evidence type="ECO:0000259" key="3">
    <source>
        <dbReference type="PROSITE" id="PS50006"/>
    </source>
</evidence>
<dbReference type="Pfam" id="PF00069">
    <property type="entry name" value="Pkinase"/>
    <property type="match status" value="1"/>
</dbReference>
<protein>
    <recommendedName>
        <fullName evidence="8">Kinase-like domain-containing protein</fullName>
    </recommendedName>
</protein>
<dbReference type="PROSITE" id="PS50887">
    <property type="entry name" value="GGDEF"/>
    <property type="match status" value="1"/>
</dbReference>
<dbReference type="EMBL" id="QKWP01000077">
    <property type="protein sequence ID" value="RIB28082.1"/>
    <property type="molecule type" value="Genomic_DNA"/>
</dbReference>
<dbReference type="CDD" id="cd01949">
    <property type="entry name" value="GGDEF"/>
    <property type="match status" value="1"/>
</dbReference>
<dbReference type="PROSITE" id="PS50011">
    <property type="entry name" value="PROTEIN_KINASE_DOM"/>
    <property type="match status" value="1"/>
</dbReference>
<dbReference type="InterPro" id="IPR008984">
    <property type="entry name" value="SMAD_FHA_dom_sf"/>
</dbReference>
<evidence type="ECO:0000313" key="7">
    <source>
        <dbReference type="Proteomes" id="UP000266673"/>
    </source>
</evidence>
<dbReference type="InterPro" id="IPR000253">
    <property type="entry name" value="FHA_dom"/>
</dbReference>
<evidence type="ECO:0000259" key="5">
    <source>
        <dbReference type="PROSITE" id="PS50887"/>
    </source>
</evidence>
<dbReference type="InterPro" id="IPR000719">
    <property type="entry name" value="Prot_kinase_dom"/>
</dbReference>
<dbReference type="GO" id="GO:0004672">
    <property type="term" value="F:protein kinase activity"/>
    <property type="evidence" value="ECO:0007669"/>
    <property type="project" value="InterPro"/>
</dbReference>
<dbReference type="PROSITE" id="PS50006">
    <property type="entry name" value="FHA_DOMAIN"/>
    <property type="match status" value="1"/>
</dbReference>
<dbReference type="InterPro" id="IPR043128">
    <property type="entry name" value="Rev_trsase/Diguanyl_cyclase"/>
</dbReference>
<dbReference type="Gene3D" id="3.30.70.270">
    <property type="match status" value="1"/>
</dbReference>
<evidence type="ECO:0000259" key="4">
    <source>
        <dbReference type="PROSITE" id="PS50011"/>
    </source>
</evidence>
<dbReference type="NCBIfam" id="TIGR00254">
    <property type="entry name" value="GGDEF"/>
    <property type="match status" value="1"/>
</dbReference>
<dbReference type="Gene3D" id="1.10.510.10">
    <property type="entry name" value="Transferase(Phosphotransferase) domain 1"/>
    <property type="match status" value="1"/>
</dbReference>
<proteinExistence type="inferred from homology"/>
<dbReference type="Pfam" id="PF00990">
    <property type="entry name" value="GGDEF"/>
    <property type="match status" value="1"/>
</dbReference>
<accession>A0A397W204</accession>
<feature type="domain" description="FHA" evidence="3">
    <location>
        <begin position="288"/>
        <end position="338"/>
    </location>
</feature>
<dbReference type="GO" id="GO:0005524">
    <property type="term" value="F:ATP binding"/>
    <property type="evidence" value="ECO:0007669"/>
    <property type="project" value="InterPro"/>
</dbReference>
<dbReference type="InterPro" id="IPR011009">
    <property type="entry name" value="Kinase-like_dom_sf"/>
</dbReference>